<dbReference type="KEGG" id="mgk:FSB76_10650"/>
<evidence type="ECO:0000313" key="2">
    <source>
        <dbReference type="Proteomes" id="UP000321362"/>
    </source>
</evidence>
<evidence type="ECO:0000313" key="1">
    <source>
        <dbReference type="EMBL" id="QEC76383.1"/>
    </source>
</evidence>
<dbReference type="EMBL" id="CP042437">
    <property type="protein sequence ID" value="QEC76383.1"/>
    <property type="molecule type" value="Genomic_DNA"/>
</dbReference>
<evidence type="ECO:0008006" key="3">
    <source>
        <dbReference type="Google" id="ProtNLM"/>
    </source>
</evidence>
<dbReference type="OrthoDB" id="6400528at2"/>
<gene>
    <name evidence="1" type="ORF">FSB76_10650</name>
</gene>
<protein>
    <recommendedName>
        <fullName evidence="3">Glycosyltransferase family 1 protein</fullName>
    </recommendedName>
</protein>
<keyword evidence="2" id="KW-1185">Reference proteome</keyword>
<name>A0A5B8VYG2_9SPHI</name>
<sequence>MTKNLTEIKCLPATRIYIFCPAGYATGGPEALHQLGTKLRQMDFNVFMHYYATPDSVDIVHKNYEKYSVPVAENIENYAQNIIILPETHLLPIFDDSYKKLRKVIWWLSVVNYYITQNNLTQSLQHKKYFKLKNYLGKYPTASFGRLKGRKDVQHISHSYYSQVHLLENSIKPVGRISDYMNSAFFDMVAEGTPKENLIIYNPVKNDSFLDKIIAATPTMKWVPIKGMAPAEVAALMNRAKLYVDFGFHPGKERMPREACLMRCCMIIGKIGSAAYQQDMPIPEQYRFEKEDGQIPEIIGRINECLTNYHELIKDFAPYRQILYKEEEQFEQDIQKVFVKDK</sequence>
<proteinExistence type="predicted"/>
<dbReference type="RefSeq" id="WP_147053558.1">
    <property type="nucleotide sequence ID" value="NZ_CP042437.1"/>
</dbReference>
<reference evidence="1 2" key="1">
    <citation type="journal article" date="2013" name="J. Microbiol.">
        <title>Mucilaginibacter ginsenosidivorax sp. nov., with ginsenoside converting activity isolated from sediment.</title>
        <authorList>
            <person name="Kim J.K."/>
            <person name="Choi T.E."/>
            <person name="Liu Q.M."/>
            <person name="Park H.Y."/>
            <person name="Yi T.H."/>
            <person name="Yoon M.H."/>
            <person name="Kim S.C."/>
            <person name="Im W.T."/>
        </authorList>
    </citation>
    <scope>NUCLEOTIDE SEQUENCE [LARGE SCALE GENOMIC DNA]</scope>
    <source>
        <strain evidence="1 2">KHI28</strain>
    </source>
</reference>
<accession>A0A5B8VYG2</accession>
<dbReference type="AlphaFoldDB" id="A0A5B8VYG2"/>
<dbReference type="Proteomes" id="UP000321362">
    <property type="component" value="Chromosome"/>
</dbReference>
<organism evidence="1 2">
    <name type="scientific">Mucilaginibacter ginsenosidivorax</name>
    <dbReference type="NCBI Taxonomy" id="862126"/>
    <lineage>
        <taxon>Bacteria</taxon>
        <taxon>Pseudomonadati</taxon>
        <taxon>Bacteroidota</taxon>
        <taxon>Sphingobacteriia</taxon>
        <taxon>Sphingobacteriales</taxon>
        <taxon>Sphingobacteriaceae</taxon>
        <taxon>Mucilaginibacter</taxon>
    </lineage>
</organism>